<reference evidence="10 11" key="1">
    <citation type="journal article" date="2017" name="Int. J. Parasitol.">
        <title>The genome of the protozoan parasite Cystoisospora suis and a reverse vaccinology approach to identify vaccine candidates.</title>
        <authorList>
            <person name="Palmieri N."/>
            <person name="Shrestha A."/>
            <person name="Ruttkowski B."/>
            <person name="Beck T."/>
            <person name="Vogl C."/>
            <person name="Tomley F."/>
            <person name="Blake D.P."/>
            <person name="Joachim A."/>
        </authorList>
    </citation>
    <scope>NUCLEOTIDE SEQUENCE [LARGE SCALE GENOMIC DNA]</scope>
    <source>
        <strain evidence="10 11">Wien I</strain>
    </source>
</reference>
<evidence type="ECO:0000256" key="8">
    <source>
        <dbReference type="SAM" id="MobiDB-lite"/>
    </source>
</evidence>
<evidence type="ECO:0000259" key="9">
    <source>
        <dbReference type="Pfam" id="PF04101"/>
    </source>
</evidence>
<evidence type="ECO:0000256" key="2">
    <source>
        <dbReference type="ARBA" id="ARBA00006962"/>
    </source>
</evidence>
<comment type="similarity">
    <text evidence="2">Belongs to the glycosyltransferase 28 family.</text>
</comment>
<evidence type="ECO:0000256" key="7">
    <source>
        <dbReference type="ARBA" id="ARBA00022824"/>
    </source>
</evidence>
<keyword evidence="5" id="KW-0328">Glycosyltransferase</keyword>
<keyword evidence="11" id="KW-1185">Reference proteome</keyword>
<feature type="region of interest" description="Disordered" evidence="8">
    <location>
        <begin position="1"/>
        <end position="48"/>
    </location>
</feature>
<comment type="subcellular location">
    <subcellularLocation>
        <location evidence="1">Endoplasmic reticulum</location>
    </subcellularLocation>
</comment>
<dbReference type="EC" id="2.4.1.141" evidence="3"/>
<dbReference type="GeneID" id="94429805"/>
<dbReference type="EMBL" id="MIGC01003254">
    <property type="protein sequence ID" value="PHJ19739.1"/>
    <property type="molecule type" value="Genomic_DNA"/>
</dbReference>
<dbReference type="Proteomes" id="UP000221165">
    <property type="component" value="Unassembled WGS sequence"/>
</dbReference>
<dbReference type="Gene3D" id="3.40.50.2000">
    <property type="entry name" value="Glycogen Phosphorylase B"/>
    <property type="match status" value="2"/>
</dbReference>
<evidence type="ECO:0000256" key="4">
    <source>
        <dbReference type="ARBA" id="ARBA00017468"/>
    </source>
</evidence>
<evidence type="ECO:0000256" key="5">
    <source>
        <dbReference type="ARBA" id="ARBA00022676"/>
    </source>
</evidence>
<dbReference type="InterPro" id="IPR007235">
    <property type="entry name" value="Glyco_trans_28_C"/>
</dbReference>
<feature type="domain" description="Glycosyl transferase family 28 C-terminal" evidence="9">
    <location>
        <begin position="252"/>
        <end position="320"/>
    </location>
</feature>
<evidence type="ECO:0000313" key="11">
    <source>
        <dbReference type="Proteomes" id="UP000221165"/>
    </source>
</evidence>
<dbReference type="PANTHER" id="PTHR12867">
    <property type="entry name" value="GLYCOSYL TRANSFERASE-RELATED"/>
    <property type="match status" value="1"/>
</dbReference>
<feature type="region of interest" description="Disordered" evidence="8">
    <location>
        <begin position="129"/>
        <end position="155"/>
    </location>
</feature>
<evidence type="ECO:0000256" key="3">
    <source>
        <dbReference type="ARBA" id="ARBA00012614"/>
    </source>
</evidence>
<dbReference type="RefSeq" id="XP_067921435.1">
    <property type="nucleotide sequence ID" value="XM_068066594.1"/>
</dbReference>
<dbReference type="Pfam" id="PF04101">
    <property type="entry name" value="Glyco_tran_28_C"/>
    <property type="match status" value="1"/>
</dbReference>
<dbReference type="AlphaFoldDB" id="A0A2C6KRS3"/>
<dbReference type="PANTHER" id="PTHR12867:SF6">
    <property type="entry name" value="N-ACETYLGLUCOSAMINYLDIPHOSPHODOLICHOL N-ACETYLGLUCOSAMINYLTRANSFERASE"/>
    <property type="match status" value="1"/>
</dbReference>
<dbReference type="GO" id="GO:0006488">
    <property type="term" value="P:dolichol-linked oligosaccharide biosynthetic process"/>
    <property type="evidence" value="ECO:0007669"/>
    <property type="project" value="InterPro"/>
</dbReference>
<feature type="compositionally biased region" description="Polar residues" evidence="8">
    <location>
        <begin position="9"/>
        <end position="34"/>
    </location>
</feature>
<organism evidence="10 11">
    <name type="scientific">Cystoisospora suis</name>
    <dbReference type="NCBI Taxonomy" id="483139"/>
    <lineage>
        <taxon>Eukaryota</taxon>
        <taxon>Sar</taxon>
        <taxon>Alveolata</taxon>
        <taxon>Apicomplexa</taxon>
        <taxon>Conoidasida</taxon>
        <taxon>Coccidia</taxon>
        <taxon>Eucoccidiorida</taxon>
        <taxon>Eimeriorina</taxon>
        <taxon>Sarcocystidae</taxon>
        <taxon>Cystoisospora</taxon>
    </lineage>
</organism>
<dbReference type="OrthoDB" id="333956at2759"/>
<dbReference type="GO" id="GO:0005783">
    <property type="term" value="C:endoplasmic reticulum"/>
    <property type="evidence" value="ECO:0007669"/>
    <property type="project" value="UniProtKB-SubCell"/>
</dbReference>
<evidence type="ECO:0000313" key="10">
    <source>
        <dbReference type="EMBL" id="PHJ19739.1"/>
    </source>
</evidence>
<keyword evidence="7" id="KW-0256">Endoplasmic reticulum</keyword>
<comment type="caution">
    <text evidence="10">The sequence shown here is derived from an EMBL/GenBank/DDBJ whole genome shotgun (WGS) entry which is preliminary data.</text>
</comment>
<sequence>MDAEGGASSVRQGANQPEASLPPSSLTCNQSFLKSPQPGPPGSLSASFSPWSLSHASPRASSFVPRRVLVTVGTTSFDSLLSTVLQESFLELLFSLGCRSLTLQVGRGDVPSLFSRFFSLPQATQLKAFPSPNTSAANLPKSPCHSRKRSTAKQHGIKNWSPVTLPGFELNSEEEITTRTPFTPPACHSAPGNAEGAFTLFFENGKQEGSASHDPTSRKNVCRVTSLSPGTISAPSVPLASPDPSKVFSSDPQCSSDALSISYFRFKPSLEDDLRKADVVISHCGAGTVLQTLRFQKRLVAVVNKTLMNNHQLELGEELQRRGHCLLVTRLEPISTSTDQEGEASSLTGRPTLITAAGRWLYSIVRGYDKGEGEKKQTDSETDGLYAAFRRICEAEWVTVREECFSFYPSSPCSRPVCLSPSVPSPRTGRSLMLVPLPEPDLKGFYTVVEEVAGVNPLW</sequence>
<dbReference type="VEuPathDB" id="ToxoDB:CSUI_006434"/>
<accession>A0A2C6KRS3</accession>
<proteinExistence type="inferred from homology"/>
<protein>
    <recommendedName>
        <fullName evidence="4">UDP-N-acetylglucosamine transferase subunit ALG13</fullName>
        <ecNumber evidence="3">2.4.1.141</ecNumber>
    </recommendedName>
</protein>
<gene>
    <name evidence="10" type="ORF">CSUI_006434</name>
</gene>
<evidence type="ECO:0000256" key="1">
    <source>
        <dbReference type="ARBA" id="ARBA00004240"/>
    </source>
</evidence>
<evidence type="ECO:0000256" key="6">
    <source>
        <dbReference type="ARBA" id="ARBA00022679"/>
    </source>
</evidence>
<dbReference type="InterPro" id="IPR039042">
    <property type="entry name" value="Alg13-like"/>
</dbReference>
<dbReference type="GO" id="GO:0004577">
    <property type="term" value="F:N-acetylglucosaminyldiphosphodolichol N-acetylglucosaminyltransferase activity"/>
    <property type="evidence" value="ECO:0007669"/>
    <property type="project" value="UniProtKB-EC"/>
</dbReference>
<name>A0A2C6KRS3_9APIC</name>
<feature type="compositionally biased region" description="Basic residues" evidence="8">
    <location>
        <begin position="144"/>
        <end position="155"/>
    </location>
</feature>
<keyword evidence="6 10" id="KW-0808">Transferase</keyword>